<dbReference type="InterPro" id="IPR015943">
    <property type="entry name" value="WD40/YVTN_repeat-like_dom_sf"/>
</dbReference>
<feature type="region of interest" description="Disordered" evidence="1">
    <location>
        <begin position="63"/>
        <end position="91"/>
    </location>
</feature>
<evidence type="ECO:0000313" key="3">
    <source>
        <dbReference type="EMBL" id="CAL8108532.1"/>
    </source>
</evidence>
<dbReference type="PANTHER" id="PTHR19855:SF34">
    <property type="entry name" value="F-BOX_WD REPEAT-CONTAINING PROTEIN 9"/>
    <property type="match status" value="1"/>
</dbReference>
<dbReference type="PANTHER" id="PTHR19855">
    <property type="entry name" value="WD40 REPEAT PROTEIN 12, 37"/>
    <property type="match status" value="1"/>
</dbReference>
<keyword evidence="4" id="KW-1185">Reference proteome</keyword>
<dbReference type="SMART" id="SM00320">
    <property type="entry name" value="WD40"/>
    <property type="match status" value="5"/>
</dbReference>
<dbReference type="Gene3D" id="2.130.10.10">
    <property type="entry name" value="YVTN repeat-like/Quinoprotein amine dehydrogenase"/>
    <property type="match status" value="2"/>
</dbReference>
<dbReference type="InterPro" id="IPR036047">
    <property type="entry name" value="F-box-like_dom_sf"/>
</dbReference>
<name>A0ABP1QR65_9HEXA</name>
<reference evidence="3 4" key="1">
    <citation type="submission" date="2024-08" db="EMBL/GenBank/DDBJ databases">
        <authorList>
            <person name="Cucini C."/>
            <person name="Frati F."/>
        </authorList>
    </citation>
    <scope>NUCLEOTIDE SEQUENCE [LARGE SCALE GENOMIC DNA]</scope>
</reference>
<sequence length="434" mass="48876">MEGETEPVLQLNLDTVPVEVLLQIFKYVDATDLLRRVALVSKYFHNILSNSMTWKIKQEKRWGGAGDRKYPPLDLFPDDDENDGEPPSSTPSYYGINFGRCSFPWSRACVKREEQIRLWSESSVNPRMVHKSMNSHIGCIDSVYLYMKNDKMLLACGSRDRNISIWSVDGLLSNEDPYTSKLKSLTAAHEGWVWDFCVQDDLYSCSWDTSVKAWDLETYVVKGCYKTTAALLSISSSNNLLAIGAFNRKVTLLDPREDLKTSKPVHVYSPHTRSVLSVGLDCNYVISCGEDGVCVKHDIRTRSTVNSFKLERGDKPVYPTCMSFRETTINLPYFYIGDNVGGIHLVDLLKFEIVRSYKLHNAPVRGVFHNMGSVVSCSKDGKLQIRDPTLSLNEISTVDVGDNLDLPSVHSLNNALVCGDGNGIVRVWGERPYD</sequence>
<dbReference type="EMBL" id="CAXLJM020000040">
    <property type="protein sequence ID" value="CAL8108532.1"/>
    <property type="molecule type" value="Genomic_DNA"/>
</dbReference>
<comment type="caution">
    <text evidence="3">The sequence shown here is derived from an EMBL/GenBank/DDBJ whole genome shotgun (WGS) entry which is preliminary data.</text>
</comment>
<dbReference type="SUPFAM" id="SSF50978">
    <property type="entry name" value="WD40 repeat-like"/>
    <property type="match status" value="1"/>
</dbReference>
<accession>A0ABP1QR65</accession>
<dbReference type="Gene3D" id="1.20.1280.50">
    <property type="match status" value="1"/>
</dbReference>
<gene>
    <name evidence="3" type="ORF">ODALV1_LOCUS13011</name>
</gene>
<dbReference type="Pfam" id="PF00400">
    <property type="entry name" value="WD40"/>
    <property type="match status" value="4"/>
</dbReference>
<dbReference type="InterPro" id="IPR001680">
    <property type="entry name" value="WD40_rpt"/>
</dbReference>
<evidence type="ECO:0000313" key="4">
    <source>
        <dbReference type="Proteomes" id="UP001642540"/>
    </source>
</evidence>
<dbReference type="SUPFAM" id="SSF81383">
    <property type="entry name" value="F-box domain"/>
    <property type="match status" value="1"/>
</dbReference>
<evidence type="ECO:0000259" key="2">
    <source>
        <dbReference type="PROSITE" id="PS50181"/>
    </source>
</evidence>
<dbReference type="Proteomes" id="UP001642540">
    <property type="component" value="Unassembled WGS sequence"/>
</dbReference>
<protein>
    <recommendedName>
        <fullName evidence="2">F-box domain-containing protein</fullName>
    </recommendedName>
</protein>
<dbReference type="PROSITE" id="PS50181">
    <property type="entry name" value="FBOX"/>
    <property type="match status" value="1"/>
</dbReference>
<feature type="domain" description="F-box" evidence="2">
    <location>
        <begin position="10"/>
        <end position="57"/>
    </location>
</feature>
<organism evidence="3 4">
    <name type="scientific">Orchesella dallaii</name>
    <dbReference type="NCBI Taxonomy" id="48710"/>
    <lineage>
        <taxon>Eukaryota</taxon>
        <taxon>Metazoa</taxon>
        <taxon>Ecdysozoa</taxon>
        <taxon>Arthropoda</taxon>
        <taxon>Hexapoda</taxon>
        <taxon>Collembola</taxon>
        <taxon>Entomobryomorpha</taxon>
        <taxon>Entomobryoidea</taxon>
        <taxon>Orchesellidae</taxon>
        <taxon>Orchesellinae</taxon>
        <taxon>Orchesella</taxon>
    </lineage>
</organism>
<dbReference type="InterPro" id="IPR036322">
    <property type="entry name" value="WD40_repeat_dom_sf"/>
</dbReference>
<evidence type="ECO:0000256" key="1">
    <source>
        <dbReference type="SAM" id="MobiDB-lite"/>
    </source>
</evidence>
<dbReference type="Pfam" id="PF12937">
    <property type="entry name" value="F-box-like"/>
    <property type="match status" value="1"/>
</dbReference>
<proteinExistence type="predicted"/>
<dbReference type="SMART" id="SM00256">
    <property type="entry name" value="FBOX"/>
    <property type="match status" value="1"/>
</dbReference>
<dbReference type="InterPro" id="IPR001810">
    <property type="entry name" value="F-box_dom"/>
</dbReference>